<dbReference type="AlphaFoldDB" id="T0LKL0"/>
<name>T0LKL0_COLGC</name>
<evidence type="ECO:0008006" key="3">
    <source>
        <dbReference type="Google" id="ProtNLM"/>
    </source>
</evidence>
<dbReference type="Gene3D" id="2.40.370.10">
    <property type="entry name" value="AttH-like domain"/>
    <property type="match status" value="1"/>
</dbReference>
<evidence type="ECO:0000313" key="1">
    <source>
        <dbReference type="EMBL" id="EQB48760.1"/>
    </source>
</evidence>
<organism evidence="1 2">
    <name type="scientific">Colletotrichum gloeosporioides (strain Cg-14)</name>
    <name type="common">Anthracnose fungus</name>
    <name type="synonym">Glomerella cingulata</name>
    <dbReference type="NCBI Taxonomy" id="1237896"/>
    <lineage>
        <taxon>Eukaryota</taxon>
        <taxon>Fungi</taxon>
        <taxon>Dikarya</taxon>
        <taxon>Ascomycota</taxon>
        <taxon>Pezizomycotina</taxon>
        <taxon>Sordariomycetes</taxon>
        <taxon>Hypocreomycetidae</taxon>
        <taxon>Glomerellales</taxon>
        <taxon>Glomerellaceae</taxon>
        <taxon>Colletotrichum</taxon>
        <taxon>Colletotrichum gloeosporioides species complex</taxon>
    </lineage>
</organism>
<dbReference type="STRING" id="1237896.T0LKL0"/>
<accession>T0LKL0</accession>
<dbReference type="OMA" id="WINAFIH"/>
<dbReference type="PANTHER" id="PTHR40617:SF1">
    <property type="entry name" value="ATTH DOMAIN-CONTAINING PROTEIN-RELATED"/>
    <property type="match status" value="1"/>
</dbReference>
<evidence type="ECO:0000313" key="2">
    <source>
        <dbReference type="Proteomes" id="UP000015530"/>
    </source>
</evidence>
<gene>
    <name evidence="1" type="ORF">CGLO_11987</name>
</gene>
<reference evidence="2" key="1">
    <citation type="journal article" date="2013" name="Mol. Plant Microbe Interact.">
        <title>Global aspects of pacC regulation of pathogenicity genes in Colletotrichum gloeosporioides as revealed by transcriptome analysis.</title>
        <authorList>
            <person name="Alkan N."/>
            <person name="Meng X."/>
            <person name="Friedlander G."/>
            <person name="Reuveni E."/>
            <person name="Sukno S."/>
            <person name="Sherman A."/>
            <person name="Thon M."/>
            <person name="Fluhr R."/>
            <person name="Prusky D."/>
        </authorList>
    </citation>
    <scope>NUCLEOTIDE SEQUENCE [LARGE SCALE GENOMIC DNA]</scope>
    <source>
        <strain evidence="2">Cg-14</strain>
    </source>
</reference>
<dbReference type="InterPro" id="IPR053112">
    <property type="entry name" value="Fungal_Dehydratase/Hydratase"/>
</dbReference>
<sequence>MFRPDDHSTYVNTRIPSVYNFSSNQTTGSYWTSFVLTTTSGSQYLSLPQGLGNICKSSLLEPKTLDYWNNLKYVTPQNTSLAAPGFEVSHLQSAPKWWKRSLRLRPGLRKLHHAAVSGSLSVGNINHTVDPAASLTWYDYQEDAGAPQNWPWFQRHFPGSSTKASIWACDFGSPSFETFRFVTVRVGEEPQYVIPFNMEAGGGACGSWTSTKPNIIDTQSWTLNLENGDAQEVQSMRGDQEIHGSRQLSDTVYAGYVNVSGSFLEQEGGFGVVEMIKLY</sequence>
<proteinExistence type="predicted"/>
<comment type="caution">
    <text evidence="1">The sequence shown here is derived from an EMBL/GenBank/DDBJ whole genome shotgun (WGS) entry which is preliminary data.</text>
</comment>
<protein>
    <recommendedName>
        <fullName evidence="3">Kievitone hydratase</fullName>
    </recommendedName>
</protein>
<dbReference type="SUPFAM" id="SSF159245">
    <property type="entry name" value="AttH-like"/>
    <property type="match status" value="1"/>
</dbReference>
<dbReference type="InterPro" id="IPR023374">
    <property type="entry name" value="AttH-like_dom_sf"/>
</dbReference>
<dbReference type="OrthoDB" id="5295747at2759"/>
<dbReference type="Proteomes" id="UP000015530">
    <property type="component" value="Unassembled WGS sequence"/>
</dbReference>
<dbReference type="EMBL" id="AMYD01002545">
    <property type="protein sequence ID" value="EQB48760.1"/>
    <property type="molecule type" value="Genomic_DNA"/>
</dbReference>
<dbReference type="PANTHER" id="PTHR40617">
    <property type="entry name" value="TERPENE CYCLASE ASQC"/>
    <property type="match status" value="1"/>
</dbReference>
<dbReference type="HOGENOM" id="CLU_046730_0_0_1"/>